<evidence type="ECO:0000313" key="3">
    <source>
        <dbReference type="Proteomes" id="UP000050378"/>
    </source>
</evidence>
<dbReference type="GO" id="GO:0043565">
    <property type="term" value="F:sequence-specific DNA binding"/>
    <property type="evidence" value="ECO:0007669"/>
    <property type="project" value="TreeGrafter"/>
</dbReference>
<dbReference type="Gene3D" id="3.30.70.1290">
    <property type="entry name" value="Transposase IS200-like"/>
    <property type="match status" value="1"/>
</dbReference>
<sequence>MSWSHLKKGRVSIQSGEYFITFNCHNRKALFTDHNLAKVFCRCIERNELLHQCCWLTWVLMPDHFHGLLRLSDSSLGKTVGHLKGLSAREINKIRCFSQTVWQPAYYDHALREEESRIAVARYIAANPLRKKLVDNLGSYPYWNSVFL</sequence>
<gene>
    <name evidence="2" type="ORF">AOG27_06700</name>
</gene>
<dbReference type="RefSeq" id="WP_082389219.1">
    <property type="nucleotide sequence ID" value="NZ_LJTC01000004.1"/>
</dbReference>
<dbReference type="AlphaFoldDB" id="A0A0P7E1N9"/>
<accession>A0A0P7E1N9</accession>
<dbReference type="NCBIfam" id="NF047646">
    <property type="entry name" value="REP_Tyr_transpos"/>
    <property type="match status" value="1"/>
</dbReference>
<dbReference type="GO" id="GO:0004803">
    <property type="term" value="F:transposase activity"/>
    <property type="evidence" value="ECO:0007669"/>
    <property type="project" value="InterPro"/>
</dbReference>
<dbReference type="InterPro" id="IPR002686">
    <property type="entry name" value="Transposase_17"/>
</dbReference>
<evidence type="ECO:0000313" key="2">
    <source>
        <dbReference type="EMBL" id="KPM83993.1"/>
    </source>
</evidence>
<dbReference type="OrthoDB" id="9794403at2"/>
<dbReference type="PANTHER" id="PTHR36966:SF1">
    <property type="entry name" value="REP-ASSOCIATED TYROSINE TRANSPOSASE"/>
    <property type="match status" value="1"/>
</dbReference>
<dbReference type="PATRIC" id="fig|570156.3.peg.2390"/>
<dbReference type="SUPFAM" id="SSF143422">
    <property type="entry name" value="Transposase IS200-like"/>
    <property type="match status" value="1"/>
</dbReference>
<feature type="domain" description="Transposase IS200-like" evidence="1">
    <location>
        <begin position="13"/>
        <end position="127"/>
    </location>
</feature>
<dbReference type="InterPro" id="IPR036515">
    <property type="entry name" value="Transposase_17_sf"/>
</dbReference>
<reference evidence="2 3" key="1">
    <citation type="submission" date="2015-09" db="EMBL/GenBank/DDBJ databases">
        <title>Draft Genome Sequence of Pseudoalteromonas lipolytica UCD-48B.</title>
        <authorList>
            <person name="Krusor M."/>
            <person name="Coil D.A."/>
            <person name="Lang J.M."/>
            <person name="Eisen J.A."/>
            <person name="Alexiev A."/>
        </authorList>
    </citation>
    <scope>NUCLEOTIDE SEQUENCE [LARGE SCALE GENOMIC DNA]</scope>
    <source>
        <strain evidence="2 3">UCD-48B</strain>
    </source>
</reference>
<dbReference type="Proteomes" id="UP000050378">
    <property type="component" value="Unassembled WGS sequence"/>
</dbReference>
<proteinExistence type="predicted"/>
<organism evidence="2 3">
    <name type="scientific">Pseudoalteromonas lipolytica</name>
    <dbReference type="NCBI Taxonomy" id="570156"/>
    <lineage>
        <taxon>Bacteria</taxon>
        <taxon>Pseudomonadati</taxon>
        <taxon>Pseudomonadota</taxon>
        <taxon>Gammaproteobacteria</taxon>
        <taxon>Alteromonadales</taxon>
        <taxon>Pseudoalteromonadaceae</taxon>
        <taxon>Pseudoalteromonas</taxon>
    </lineage>
</organism>
<dbReference type="SMART" id="SM01321">
    <property type="entry name" value="Y1_Tnp"/>
    <property type="match status" value="1"/>
</dbReference>
<name>A0A0P7E1N9_9GAMM</name>
<dbReference type="GO" id="GO:0006313">
    <property type="term" value="P:DNA transposition"/>
    <property type="evidence" value="ECO:0007669"/>
    <property type="project" value="InterPro"/>
</dbReference>
<dbReference type="EMBL" id="LJTC01000004">
    <property type="protein sequence ID" value="KPM83993.1"/>
    <property type="molecule type" value="Genomic_DNA"/>
</dbReference>
<dbReference type="Pfam" id="PF01797">
    <property type="entry name" value="Y1_Tnp"/>
    <property type="match status" value="1"/>
</dbReference>
<comment type="caution">
    <text evidence="2">The sequence shown here is derived from an EMBL/GenBank/DDBJ whole genome shotgun (WGS) entry which is preliminary data.</text>
</comment>
<protein>
    <recommendedName>
        <fullName evidence="1">Transposase IS200-like domain-containing protein</fullName>
    </recommendedName>
</protein>
<dbReference type="PANTHER" id="PTHR36966">
    <property type="entry name" value="REP-ASSOCIATED TYROSINE TRANSPOSASE"/>
    <property type="match status" value="1"/>
</dbReference>
<dbReference type="STRING" id="570156.AOG27_06700"/>
<evidence type="ECO:0000259" key="1">
    <source>
        <dbReference type="SMART" id="SM01321"/>
    </source>
</evidence>
<dbReference type="InterPro" id="IPR052715">
    <property type="entry name" value="RAYT_transposase"/>
</dbReference>